<evidence type="ECO:0000256" key="1">
    <source>
        <dbReference type="ARBA" id="ARBA00004496"/>
    </source>
</evidence>
<dbReference type="GO" id="GO:0005737">
    <property type="term" value="C:cytoplasm"/>
    <property type="evidence" value="ECO:0007669"/>
    <property type="project" value="UniProtKB-SubCell"/>
</dbReference>
<dbReference type="GO" id="GO:0007017">
    <property type="term" value="P:microtubule-based process"/>
    <property type="evidence" value="ECO:0007669"/>
    <property type="project" value="InterPro"/>
</dbReference>
<reference evidence="5 6" key="1">
    <citation type="submission" date="2015-07" db="EMBL/GenBank/DDBJ databases">
        <title>Draft Genome Sequence of Malassezia furfur CBS1878 and Malassezia pachydermatis CBS1879.</title>
        <authorList>
            <person name="Triana S."/>
            <person name="Ohm R."/>
            <person name="Gonzalez A."/>
            <person name="DeCock H."/>
            <person name="Restrepo S."/>
            <person name="Celis A."/>
        </authorList>
    </citation>
    <scope>NUCLEOTIDE SEQUENCE [LARGE SCALE GENOMIC DNA]</scope>
    <source>
        <strain evidence="5 6">CBS 1879</strain>
    </source>
</reference>
<dbReference type="Proteomes" id="UP000037751">
    <property type="component" value="Unassembled WGS sequence"/>
</dbReference>
<proteinExistence type="predicted"/>
<dbReference type="Pfam" id="PF04912">
    <property type="entry name" value="Dynamitin"/>
    <property type="match status" value="1"/>
</dbReference>
<dbReference type="RefSeq" id="XP_017990718.1">
    <property type="nucleotide sequence ID" value="XM_018136197.1"/>
</dbReference>
<dbReference type="GO" id="GO:0005869">
    <property type="term" value="C:dynactin complex"/>
    <property type="evidence" value="ECO:0007669"/>
    <property type="project" value="InterPro"/>
</dbReference>
<feature type="coiled-coil region" evidence="3">
    <location>
        <begin position="229"/>
        <end position="263"/>
    </location>
</feature>
<organism evidence="5 6">
    <name type="scientific">Malassezia pachydermatis</name>
    <dbReference type="NCBI Taxonomy" id="77020"/>
    <lineage>
        <taxon>Eukaryota</taxon>
        <taxon>Fungi</taxon>
        <taxon>Dikarya</taxon>
        <taxon>Basidiomycota</taxon>
        <taxon>Ustilaginomycotina</taxon>
        <taxon>Malasseziomycetes</taxon>
        <taxon>Malasseziales</taxon>
        <taxon>Malasseziaceae</taxon>
        <taxon>Malassezia</taxon>
    </lineage>
</organism>
<comment type="subcellular location">
    <subcellularLocation>
        <location evidence="1">Cytoplasm</location>
    </subcellularLocation>
</comment>
<dbReference type="GeneID" id="28728072"/>
<keyword evidence="3" id="KW-0175">Coiled coil</keyword>
<evidence type="ECO:0000256" key="3">
    <source>
        <dbReference type="SAM" id="Coils"/>
    </source>
</evidence>
<name>A0A0M8MIE4_9BASI</name>
<feature type="region of interest" description="Disordered" evidence="4">
    <location>
        <begin position="1"/>
        <end position="24"/>
    </location>
</feature>
<comment type="caution">
    <text evidence="5">The sequence shown here is derived from an EMBL/GenBank/DDBJ whole genome shotgun (WGS) entry which is preliminary data.</text>
</comment>
<keyword evidence="2" id="KW-0963">Cytoplasm</keyword>
<feature type="coiled-coil region" evidence="3">
    <location>
        <begin position="99"/>
        <end position="152"/>
    </location>
</feature>
<dbReference type="EMBL" id="LGAV01000007">
    <property type="protein sequence ID" value="KOS13086.1"/>
    <property type="molecule type" value="Genomic_DNA"/>
</dbReference>
<keyword evidence="6" id="KW-1185">Reference proteome</keyword>
<evidence type="ECO:0000313" key="6">
    <source>
        <dbReference type="Proteomes" id="UP000037751"/>
    </source>
</evidence>
<dbReference type="VEuPathDB" id="FungiDB:Malapachy_1696"/>
<evidence type="ECO:0000313" key="5">
    <source>
        <dbReference type="EMBL" id="KOS13086.1"/>
    </source>
</evidence>
<evidence type="ECO:0000256" key="2">
    <source>
        <dbReference type="ARBA" id="ARBA00022490"/>
    </source>
</evidence>
<protein>
    <submittedName>
        <fullName evidence="5">Dynactin subunit 2</fullName>
    </submittedName>
</protein>
<dbReference type="STRING" id="77020.A0A0M8MIE4"/>
<sequence length="363" mass="39797">MSKYSGLPDIDTDTDVYETNPVPRPQVVTLSTEDLSEDECIETELAALDTGSVNVTQATEAFKASVASDHTSSLPSYLDKDKVGLPSVLPESTSPLSRLYYLQEEARQLEEELASKDEKAHTPTPSSLTAYLHRLQSRFDRMQIQAEASEANVSLSSMIAALGQGSSTSAAAPGTSTQDASKIVPDIEARIHALEQRLGTNVLEPGTSLASTVARLESHMALLTQPRHLDAIIARAKMVTSELERAQERREQFSSALDDETLAQVEQLYALQLRIEPLEPLAPALLARLQSLAPLHASASEFASTLDHVEKQQEVWQARYTELQALLHNVQESLQSNMEVTRRNLEALQLRLDTISTTKTSPP</sequence>
<dbReference type="PANTHER" id="PTHR15346">
    <property type="entry name" value="DYNACTIN SUBUNIT"/>
    <property type="match status" value="1"/>
</dbReference>
<dbReference type="OrthoDB" id="4977at2759"/>
<evidence type="ECO:0000256" key="4">
    <source>
        <dbReference type="SAM" id="MobiDB-lite"/>
    </source>
</evidence>
<accession>A0A0M8MIE4</accession>
<dbReference type="InterPro" id="IPR028133">
    <property type="entry name" value="Dynamitin"/>
</dbReference>
<gene>
    <name evidence="5" type="ORF">Malapachy_1696</name>
</gene>
<dbReference type="AlphaFoldDB" id="A0A0M8MIE4"/>